<dbReference type="AlphaFoldDB" id="A0A368ZMA5"/>
<keyword evidence="1" id="KW-0732">Signal</keyword>
<name>A0A368ZMA5_9GAMM</name>
<evidence type="ECO:0000256" key="1">
    <source>
        <dbReference type="SAM" id="SignalP"/>
    </source>
</evidence>
<proteinExistence type="predicted"/>
<protein>
    <submittedName>
        <fullName evidence="2">Uncharacterized protein</fullName>
    </submittedName>
</protein>
<gene>
    <name evidence="2" type="ORF">DFP77_14519</name>
</gene>
<feature type="signal peptide" evidence="1">
    <location>
        <begin position="1"/>
        <end position="18"/>
    </location>
</feature>
<organism evidence="2 3">
    <name type="scientific">Marinomonas foliarum</name>
    <dbReference type="NCBI Taxonomy" id="491950"/>
    <lineage>
        <taxon>Bacteria</taxon>
        <taxon>Pseudomonadati</taxon>
        <taxon>Pseudomonadota</taxon>
        <taxon>Gammaproteobacteria</taxon>
        <taxon>Oceanospirillales</taxon>
        <taxon>Oceanospirillaceae</taxon>
        <taxon>Marinomonas</taxon>
    </lineage>
</organism>
<comment type="caution">
    <text evidence="2">The sequence shown here is derived from an EMBL/GenBank/DDBJ whole genome shotgun (WGS) entry which is preliminary data.</text>
</comment>
<evidence type="ECO:0000313" key="2">
    <source>
        <dbReference type="EMBL" id="RCW94621.1"/>
    </source>
</evidence>
<dbReference type="EMBL" id="QPJQ01000045">
    <property type="protein sequence ID" value="RCW94621.1"/>
    <property type="molecule type" value="Genomic_DNA"/>
</dbReference>
<reference evidence="2 3" key="1">
    <citation type="submission" date="2018-07" db="EMBL/GenBank/DDBJ databases">
        <title>Genomic Encyclopedia of Type Strains, Phase III (KMG-III): the genomes of soil and plant-associated and newly described type strains.</title>
        <authorList>
            <person name="Whitman W."/>
        </authorList>
    </citation>
    <scope>NUCLEOTIDE SEQUENCE [LARGE SCALE GENOMIC DNA]</scope>
    <source>
        <strain evidence="2 3">CECT 7731</strain>
    </source>
</reference>
<sequence>MRYLLGFSVLLCSISVYADACRDQFVQCVQTTGNPAACQSNYQNCKTPSVTPAPQNTINEKLYYQPSILQESGQNMLQLSVTNQSESAVQLDSVSYQVRCADGSVEIIRFNLGGIILPSKEPRHIGQPQVACFARGGVVAILHSSEAPDQGVASLQQELVYLFNCHDGKKQTLTLKRLEKGVYQWKNSQQSKGIINQGTVLNEDFVKLACEPFAKPNQDLMIKIIHQLKQLVDEYDIQPKIQTPSKESGTGVRG</sequence>
<dbReference type="Proteomes" id="UP000253506">
    <property type="component" value="Unassembled WGS sequence"/>
</dbReference>
<feature type="chain" id="PRO_5016919483" evidence="1">
    <location>
        <begin position="19"/>
        <end position="254"/>
    </location>
</feature>
<accession>A0A368ZMA5</accession>
<dbReference type="RefSeq" id="WP_114413551.1">
    <property type="nucleotide sequence ID" value="NZ_QPJQ01000045.1"/>
</dbReference>
<evidence type="ECO:0000313" key="3">
    <source>
        <dbReference type="Proteomes" id="UP000253506"/>
    </source>
</evidence>
<dbReference type="OrthoDB" id="7061507at2"/>